<proteinExistence type="predicted"/>
<evidence type="ECO:0000313" key="3">
    <source>
        <dbReference type="Proteomes" id="UP001152799"/>
    </source>
</evidence>
<protein>
    <submittedName>
        <fullName evidence="2">Uncharacterized protein</fullName>
    </submittedName>
</protein>
<accession>A0A9N9QK95</accession>
<keyword evidence="3" id="KW-1185">Reference proteome</keyword>
<dbReference type="Proteomes" id="UP001152799">
    <property type="component" value="Chromosome 11"/>
</dbReference>
<organism evidence="2 3">
    <name type="scientific">Ceutorhynchus assimilis</name>
    <name type="common">cabbage seed weevil</name>
    <dbReference type="NCBI Taxonomy" id="467358"/>
    <lineage>
        <taxon>Eukaryota</taxon>
        <taxon>Metazoa</taxon>
        <taxon>Ecdysozoa</taxon>
        <taxon>Arthropoda</taxon>
        <taxon>Hexapoda</taxon>
        <taxon>Insecta</taxon>
        <taxon>Pterygota</taxon>
        <taxon>Neoptera</taxon>
        <taxon>Endopterygota</taxon>
        <taxon>Coleoptera</taxon>
        <taxon>Polyphaga</taxon>
        <taxon>Cucujiformia</taxon>
        <taxon>Curculionidae</taxon>
        <taxon>Ceutorhynchinae</taxon>
        <taxon>Ceutorhynchus</taxon>
    </lineage>
</organism>
<evidence type="ECO:0000313" key="2">
    <source>
        <dbReference type="EMBL" id="CAG9762186.1"/>
    </source>
</evidence>
<dbReference type="EMBL" id="OU892287">
    <property type="protein sequence ID" value="CAG9762186.1"/>
    <property type="molecule type" value="Genomic_DNA"/>
</dbReference>
<feature type="coiled-coil region" evidence="1">
    <location>
        <begin position="27"/>
        <end position="110"/>
    </location>
</feature>
<sequence length="327" mass="37208">MDCLTLTQRKLIFCCSEECKRIDPSDKEDQIKNLSKQKAEAKEHNKKCSELEADIRAKEAEIGELNTQTDDYFATIQEMKTSIETLTVENEQHILEIKDLKNENFKLSQAPTAVFQDNRDALYTKLYNDLSGVFNAKFSALEALVKRSCSSNSTNNNTVTKCATSANNNNITNNKKFNAPTSTAMHQSNAEMLPTNRRNSRKFSAITSTKATNSAGISAAAILPKTAIFVRKLSNDVSKDNLRYLHDVFDNEEEFTLGELNSKSEDYKCFKIVANNDLETSILDPKNWPIDVEIKKFQFFRHNRSNHSAILGPRIFRHKGRLNQRNY</sequence>
<name>A0A9N9QK95_9CUCU</name>
<dbReference type="AlphaFoldDB" id="A0A9N9QK95"/>
<reference evidence="2" key="1">
    <citation type="submission" date="2022-01" db="EMBL/GenBank/DDBJ databases">
        <authorList>
            <person name="King R."/>
        </authorList>
    </citation>
    <scope>NUCLEOTIDE SEQUENCE</scope>
</reference>
<evidence type="ECO:0000256" key="1">
    <source>
        <dbReference type="SAM" id="Coils"/>
    </source>
</evidence>
<dbReference type="OrthoDB" id="6784089at2759"/>
<gene>
    <name evidence="2" type="ORF">CEUTPL_LOCUS2871</name>
</gene>
<keyword evidence="1" id="KW-0175">Coiled coil</keyword>